<gene>
    <name evidence="1" type="primary">PLESTMB000783</name>
    <name evidence="1" type="ORF">PLESTB_000752000</name>
</gene>
<organism evidence="1 2">
    <name type="scientific">Pleodorina starrii</name>
    <dbReference type="NCBI Taxonomy" id="330485"/>
    <lineage>
        <taxon>Eukaryota</taxon>
        <taxon>Viridiplantae</taxon>
        <taxon>Chlorophyta</taxon>
        <taxon>core chlorophytes</taxon>
        <taxon>Chlorophyceae</taxon>
        <taxon>CS clade</taxon>
        <taxon>Chlamydomonadales</taxon>
        <taxon>Volvocaceae</taxon>
        <taxon>Pleodorina</taxon>
    </lineage>
</organism>
<comment type="caution">
    <text evidence="1">The sequence shown here is derived from an EMBL/GenBank/DDBJ whole genome shotgun (WGS) entry which is preliminary data.</text>
</comment>
<proteinExistence type="predicted"/>
<dbReference type="AlphaFoldDB" id="A0A9W6F213"/>
<dbReference type="InterPro" id="IPR036397">
    <property type="entry name" value="RNaseH_sf"/>
</dbReference>
<accession>A0A9W6F213</accession>
<sequence>MLDEAHSYRNSLLNRRPGRVVLPKGQSKQRVCTDRRKVAGKVDRTCFARLVVVNACEGPVALTWLRPTPGITVLRTKGAGGRQRPGGRGAKVVRGTTAEEFSHVMLTAVLPRIRAAVRKWPKVFPRGMADVKLCMDRAPWHQKAVRMGLLHDMGLTSGQLLPHPPGSPDFQAPVEWSHSWLNTATRKYLEDHPRVKDHAAIRRAMEKLFYGDARVGGEATVAVKKVAGAFNRLRENYGSVLASGGNYGSLRAT</sequence>
<dbReference type="Proteomes" id="UP001165080">
    <property type="component" value="Unassembled WGS sequence"/>
</dbReference>
<name>A0A9W6F213_9CHLO</name>
<dbReference type="EMBL" id="BRXU01000008">
    <property type="protein sequence ID" value="GLC53457.1"/>
    <property type="molecule type" value="Genomic_DNA"/>
</dbReference>
<dbReference type="Gene3D" id="3.30.420.10">
    <property type="entry name" value="Ribonuclease H-like superfamily/Ribonuclease H"/>
    <property type="match status" value="1"/>
</dbReference>
<dbReference type="OrthoDB" id="554917at2759"/>
<evidence type="ECO:0000313" key="1">
    <source>
        <dbReference type="EMBL" id="GLC53457.1"/>
    </source>
</evidence>
<keyword evidence="2" id="KW-1185">Reference proteome</keyword>
<dbReference type="GO" id="GO:0003676">
    <property type="term" value="F:nucleic acid binding"/>
    <property type="evidence" value="ECO:0007669"/>
    <property type="project" value="InterPro"/>
</dbReference>
<evidence type="ECO:0000313" key="2">
    <source>
        <dbReference type="Proteomes" id="UP001165080"/>
    </source>
</evidence>
<protein>
    <submittedName>
        <fullName evidence="1">Uncharacterized protein</fullName>
    </submittedName>
</protein>
<reference evidence="1 2" key="1">
    <citation type="journal article" date="2023" name="Commun. Biol.">
        <title>Reorganization of the ancestral sex-determining regions during the evolution of trioecy in Pleodorina starrii.</title>
        <authorList>
            <person name="Takahashi K."/>
            <person name="Suzuki S."/>
            <person name="Kawai-Toyooka H."/>
            <person name="Yamamoto K."/>
            <person name="Hamaji T."/>
            <person name="Ootsuki R."/>
            <person name="Yamaguchi H."/>
            <person name="Kawachi M."/>
            <person name="Higashiyama T."/>
            <person name="Nozaki H."/>
        </authorList>
    </citation>
    <scope>NUCLEOTIDE SEQUENCE [LARGE SCALE GENOMIC DNA]</scope>
    <source>
        <strain evidence="1 2">NIES-4479</strain>
    </source>
</reference>